<reference evidence="1 2" key="1">
    <citation type="submission" date="2016-10" db="EMBL/GenBank/DDBJ databases">
        <title>Comparative genomics uncovers the prolific and rare metabolic potential of the cyanobacterial genus Moorea.</title>
        <authorList>
            <person name="Leao T."/>
            <person name="Castelao G."/>
            <person name="Korobeynikov A."/>
            <person name="Monroe E.A."/>
            <person name="Podell S."/>
            <person name="Glukhov E."/>
            <person name="Allen E."/>
            <person name="Gerwick W.H."/>
            <person name="Gerwick L."/>
        </authorList>
    </citation>
    <scope>NUCLEOTIDE SEQUENCE [LARGE SCALE GENOMIC DNA]</scope>
    <source>
        <strain evidence="1 2">PNG5-198</strain>
    </source>
</reference>
<evidence type="ECO:0000313" key="1">
    <source>
        <dbReference type="EMBL" id="OLT59311.1"/>
    </source>
</evidence>
<name>A0A1U7N077_9CYAN</name>
<organism evidence="1 2">
    <name type="scientific">Moorena bouillonii PNG</name>
    <dbReference type="NCBI Taxonomy" id="568701"/>
    <lineage>
        <taxon>Bacteria</taxon>
        <taxon>Bacillati</taxon>
        <taxon>Cyanobacteriota</taxon>
        <taxon>Cyanophyceae</taxon>
        <taxon>Coleofasciculales</taxon>
        <taxon>Coleofasciculaceae</taxon>
        <taxon>Moorena</taxon>
    </lineage>
</organism>
<dbReference type="RefSeq" id="WP_075898572.1">
    <property type="nucleotide sequence ID" value="NZ_MKZS01000001.1"/>
</dbReference>
<accession>A0A1U7N077</accession>
<gene>
    <name evidence="1" type="ORF">BJP37_09900</name>
</gene>
<comment type="caution">
    <text evidence="1">The sequence shown here is derived from an EMBL/GenBank/DDBJ whole genome shotgun (WGS) entry which is preliminary data.</text>
</comment>
<evidence type="ECO:0000313" key="2">
    <source>
        <dbReference type="Proteomes" id="UP000186657"/>
    </source>
</evidence>
<proteinExistence type="predicted"/>
<dbReference type="Proteomes" id="UP000186657">
    <property type="component" value="Unassembled WGS sequence"/>
</dbReference>
<dbReference type="EMBL" id="MKZS01000001">
    <property type="protein sequence ID" value="OLT59311.1"/>
    <property type="molecule type" value="Genomic_DNA"/>
</dbReference>
<dbReference type="AlphaFoldDB" id="A0A1U7N077"/>
<protein>
    <submittedName>
        <fullName evidence="1">Uncharacterized protein</fullName>
    </submittedName>
</protein>
<sequence length="140" mass="15839">MTEIKVFLPDMVNEQVIALRAMALARGKRQKFTTKAFQVVSMSNSLMRSAIIFAVSHPSWPKPVFDFPGRNRYWLLLEKGAIGGLKVTNLAHHKREELVSLEDEFPCVCNGVQILLPSVAGYSLLNFLHRSIWLVNVDLD</sequence>
<keyword evidence="2" id="KW-1185">Reference proteome</keyword>